<feature type="coiled-coil region" evidence="1">
    <location>
        <begin position="30"/>
        <end position="75"/>
    </location>
</feature>
<dbReference type="Proteomes" id="UP000283522">
    <property type="component" value="Unassembled WGS sequence"/>
</dbReference>
<dbReference type="SUPFAM" id="SSF58113">
    <property type="entry name" value="Apolipoprotein A-I"/>
    <property type="match status" value="1"/>
</dbReference>
<protein>
    <submittedName>
        <fullName evidence="2">Uncharacterized protein</fullName>
    </submittedName>
</protein>
<dbReference type="OrthoDB" id="839666at2"/>
<reference evidence="2 3" key="1">
    <citation type="submission" date="2018-09" db="EMBL/GenBank/DDBJ databases">
        <authorList>
            <person name="Wang X."/>
            <person name="Du Z."/>
        </authorList>
    </citation>
    <scope>NUCLEOTIDE SEQUENCE [LARGE SCALE GENOMIC DNA]</scope>
    <source>
        <strain evidence="2 3">N3</strain>
    </source>
</reference>
<organism evidence="2 3">
    <name type="scientific">Algoriphagus lacus</name>
    <dbReference type="NCBI Taxonomy" id="2056311"/>
    <lineage>
        <taxon>Bacteria</taxon>
        <taxon>Pseudomonadati</taxon>
        <taxon>Bacteroidota</taxon>
        <taxon>Cytophagia</taxon>
        <taxon>Cytophagales</taxon>
        <taxon>Cyclobacteriaceae</taxon>
        <taxon>Algoriphagus</taxon>
    </lineage>
</organism>
<gene>
    <name evidence="2" type="ORF">D0X99_07520</name>
</gene>
<dbReference type="RefSeq" id="WP_119477066.1">
    <property type="nucleotide sequence ID" value="NZ_QXML01000003.1"/>
</dbReference>
<comment type="caution">
    <text evidence="2">The sequence shown here is derived from an EMBL/GenBank/DDBJ whole genome shotgun (WGS) entry which is preliminary data.</text>
</comment>
<evidence type="ECO:0000313" key="2">
    <source>
        <dbReference type="EMBL" id="RIW16210.1"/>
    </source>
</evidence>
<evidence type="ECO:0000256" key="1">
    <source>
        <dbReference type="SAM" id="Coils"/>
    </source>
</evidence>
<name>A0A418PT09_9BACT</name>
<evidence type="ECO:0000313" key="3">
    <source>
        <dbReference type="Proteomes" id="UP000283522"/>
    </source>
</evidence>
<dbReference type="EMBL" id="QXML01000003">
    <property type="protein sequence ID" value="RIW16210.1"/>
    <property type="molecule type" value="Genomic_DNA"/>
</dbReference>
<accession>A0A418PT09</accession>
<proteinExistence type="predicted"/>
<keyword evidence="1" id="KW-0175">Coiled coil</keyword>
<keyword evidence="3" id="KW-1185">Reference proteome</keyword>
<sequence>MENNKSTTQEIEEVLQEIGVKIEELIRKGADASADVKDDIEQKIKDLKENKTTLEEELRKGKELLEREFKQKKDELEPKLEESKGFAKEGLKQFGLALKAIFGKK</sequence>
<dbReference type="AlphaFoldDB" id="A0A418PT09"/>